<dbReference type="KEGG" id="svi:Svir_28990"/>
<dbReference type="STRING" id="471857.Svir_28990"/>
<evidence type="ECO:0000313" key="1">
    <source>
        <dbReference type="EMBL" id="ACU97877.1"/>
    </source>
</evidence>
<organism evidence="1 2">
    <name type="scientific">Saccharomonospora viridis (strain ATCC 15386 / DSM 43017 / JCM 3036 / CCUG 5913 / NBRC 12207 / NCIMB 9602 / P101)</name>
    <name type="common">Thermoactinomyces viridis</name>
    <dbReference type="NCBI Taxonomy" id="471857"/>
    <lineage>
        <taxon>Bacteria</taxon>
        <taxon>Bacillati</taxon>
        <taxon>Actinomycetota</taxon>
        <taxon>Actinomycetes</taxon>
        <taxon>Pseudonocardiales</taxon>
        <taxon>Pseudonocardiaceae</taxon>
        <taxon>Saccharomonospora</taxon>
    </lineage>
</organism>
<gene>
    <name evidence="1" type="ordered locus">Svir_28990</name>
</gene>
<accession>C7MWA8</accession>
<dbReference type="AlphaFoldDB" id="C7MWA8"/>
<dbReference type="InterPro" id="IPR031795">
    <property type="entry name" value="Zf-HC3"/>
</dbReference>
<dbReference type="Proteomes" id="UP000000841">
    <property type="component" value="Chromosome"/>
</dbReference>
<dbReference type="EMBL" id="CP001683">
    <property type="protein sequence ID" value="ACU97877.1"/>
    <property type="molecule type" value="Genomic_DNA"/>
</dbReference>
<dbReference type="Gene3D" id="2.30.30.990">
    <property type="entry name" value="Malonyl-[acyl-carrier protein] O-methyltransferase, zinc-finger motif"/>
    <property type="match status" value="1"/>
</dbReference>
<name>C7MWA8_SACVD</name>
<dbReference type="HOGENOM" id="CLU_1968958_0_0_11"/>
<sequence length="127" mass="14404">MERYVWARFFWQQARDKRGVPRRHVCDTARNNNRRPETGTAFTALCSTTVTPHPDDDDTVKGTCFAPACQVCTILLARAMNWNDGELGQLVQTFHWTHADIALLATALDITRSEARRLLTAWTDAAK</sequence>
<protein>
    <recommendedName>
        <fullName evidence="3">Zinc-finger</fullName>
    </recommendedName>
</protein>
<dbReference type="Pfam" id="PF16827">
    <property type="entry name" value="zf-HC3"/>
    <property type="match status" value="1"/>
</dbReference>
<proteinExistence type="predicted"/>
<dbReference type="RefSeq" id="WP_015787189.1">
    <property type="nucleotide sequence ID" value="NC_013159.1"/>
</dbReference>
<evidence type="ECO:0008006" key="3">
    <source>
        <dbReference type="Google" id="ProtNLM"/>
    </source>
</evidence>
<dbReference type="Gene3D" id="6.10.140.1650">
    <property type="match status" value="1"/>
</dbReference>
<keyword evidence="2" id="KW-1185">Reference proteome</keyword>
<reference evidence="1 2" key="1">
    <citation type="journal article" date="2009" name="Stand. Genomic Sci.">
        <title>Complete genome sequence of Saccharomonospora viridis type strain (P101).</title>
        <authorList>
            <person name="Pati A."/>
            <person name="Sikorski J."/>
            <person name="Nolan M."/>
            <person name="Lapidus A."/>
            <person name="Copeland A."/>
            <person name="Glavina Del Rio T."/>
            <person name="Lucas S."/>
            <person name="Chen F."/>
            <person name="Tice H."/>
            <person name="Pitluck S."/>
            <person name="Cheng J.F."/>
            <person name="Chertkov O."/>
            <person name="Brettin T."/>
            <person name="Han C."/>
            <person name="Detter J.C."/>
            <person name="Kuske C."/>
            <person name="Bruce D."/>
            <person name="Goodwin L."/>
            <person name="Chain P."/>
            <person name="D'haeseleer P."/>
            <person name="Chen A."/>
            <person name="Palaniappan K."/>
            <person name="Ivanova N."/>
            <person name="Mavromatis K."/>
            <person name="Mikhailova N."/>
            <person name="Rohde M."/>
            <person name="Tindall B.J."/>
            <person name="Goker M."/>
            <person name="Bristow J."/>
            <person name="Eisen J.A."/>
            <person name="Markowitz V."/>
            <person name="Hugenholtz P."/>
            <person name="Kyrpides N.C."/>
            <person name="Klenk H.P."/>
        </authorList>
    </citation>
    <scope>NUCLEOTIDE SEQUENCE [LARGE SCALE GENOMIC DNA]</scope>
    <source>
        <strain evidence="2">ATCC 15386 / DSM 43017 / JCM 3036 / NBRC 12207 / P101</strain>
    </source>
</reference>
<evidence type="ECO:0000313" key="2">
    <source>
        <dbReference type="Proteomes" id="UP000000841"/>
    </source>
</evidence>